<dbReference type="InterPro" id="IPR007197">
    <property type="entry name" value="rSAM"/>
</dbReference>
<dbReference type="SFLD" id="SFLDG01070">
    <property type="entry name" value="PLP-dependent"/>
    <property type="match status" value="1"/>
</dbReference>
<accession>A0A8J6TBS3</accession>
<evidence type="ECO:0000313" key="13">
    <source>
        <dbReference type="Proteomes" id="UP000599024"/>
    </source>
</evidence>
<dbReference type="InterPro" id="IPR058240">
    <property type="entry name" value="rSAM_sf"/>
</dbReference>
<keyword evidence="5" id="KW-0949">S-adenosyl-L-methionine</keyword>
<evidence type="ECO:0000256" key="7">
    <source>
        <dbReference type="ARBA" id="ARBA00022898"/>
    </source>
</evidence>
<dbReference type="InterPro" id="IPR013785">
    <property type="entry name" value="Aldolase_TIM"/>
</dbReference>
<dbReference type="SFLD" id="SFLDS00029">
    <property type="entry name" value="Radical_SAM"/>
    <property type="match status" value="1"/>
</dbReference>
<feature type="binding site" evidence="10">
    <location>
        <position position="138"/>
    </location>
    <ligand>
        <name>[4Fe-4S] cluster</name>
        <dbReference type="ChEBI" id="CHEBI:49883"/>
        <note>4Fe-4S-S-AdoMet</note>
    </ligand>
</feature>
<dbReference type="Gene3D" id="3.20.20.70">
    <property type="entry name" value="Aldolase class I"/>
    <property type="match status" value="1"/>
</dbReference>
<comment type="cofactor">
    <cofactor evidence="2">
        <name>[4Fe-4S] cluster</name>
        <dbReference type="ChEBI" id="CHEBI:49883"/>
    </cofactor>
</comment>
<dbReference type="InterPro" id="IPR006638">
    <property type="entry name" value="Elp3/MiaA/NifB-like_rSAM"/>
</dbReference>
<dbReference type="EMBL" id="JACNLK010000026">
    <property type="protein sequence ID" value="MBC8208015.1"/>
    <property type="molecule type" value="Genomic_DNA"/>
</dbReference>
<evidence type="ECO:0000256" key="8">
    <source>
        <dbReference type="ARBA" id="ARBA00023004"/>
    </source>
</evidence>
<gene>
    <name evidence="12" type="ORF">H8E79_02460</name>
</gene>
<proteinExistence type="inferred from homology"/>
<evidence type="ECO:0000259" key="11">
    <source>
        <dbReference type="PROSITE" id="PS51918"/>
    </source>
</evidence>
<comment type="cofactor">
    <cofactor evidence="1">
        <name>pyridoxal 5'-phosphate</name>
        <dbReference type="ChEBI" id="CHEBI:597326"/>
    </cofactor>
</comment>
<feature type="binding site" evidence="10">
    <location>
        <position position="131"/>
    </location>
    <ligand>
        <name>[4Fe-4S] cluster</name>
        <dbReference type="ChEBI" id="CHEBI:49883"/>
        <note>4Fe-4S-S-AdoMet</note>
    </ligand>
</feature>
<dbReference type="Pfam" id="PF04055">
    <property type="entry name" value="Radical_SAM"/>
    <property type="match status" value="1"/>
</dbReference>
<evidence type="ECO:0000313" key="12">
    <source>
        <dbReference type="EMBL" id="MBC8208015.1"/>
    </source>
</evidence>
<dbReference type="GO" id="GO:0051539">
    <property type="term" value="F:4 iron, 4 sulfur cluster binding"/>
    <property type="evidence" value="ECO:0007669"/>
    <property type="project" value="UniProtKB-KW"/>
</dbReference>
<evidence type="ECO:0000256" key="3">
    <source>
        <dbReference type="ARBA" id="ARBA00008703"/>
    </source>
</evidence>
<name>A0A8J6TBS3_9BACT</name>
<comment type="caution">
    <text evidence="12">The sequence shown here is derived from an EMBL/GenBank/DDBJ whole genome shotgun (WGS) entry which is preliminary data.</text>
</comment>
<dbReference type="SUPFAM" id="SSF102114">
    <property type="entry name" value="Radical SAM enzymes"/>
    <property type="match status" value="1"/>
</dbReference>
<keyword evidence="6 10" id="KW-0479">Metal-binding</keyword>
<dbReference type="PANTHER" id="PTHR30538">
    <property type="entry name" value="LYSINE 2,3-AMINOMUTASE-RELATED"/>
    <property type="match status" value="1"/>
</dbReference>
<dbReference type="PROSITE" id="PS51918">
    <property type="entry name" value="RADICAL_SAM"/>
    <property type="match status" value="1"/>
</dbReference>
<dbReference type="InterPro" id="IPR003739">
    <property type="entry name" value="Lys_aminomutase/Glu_NH3_mut"/>
</dbReference>
<keyword evidence="7" id="KW-0663">Pyridoxal phosphate</keyword>
<protein>
    <submittedName>
        <fullName evidence="12">KamA family radical SAM protein</fullName>
    </submittedName>
</protein>
<evidence type="ECO:0000256" key="4">
    <source>
        <dbReference type="ARBA" id="ARBA00022485"/>
    </source>
</evidence>
<keyword evidence="9 10" id="KW-0411">Iron-sulfur</keyword>
<evidence type="ECO:0000256" key="1">
    <source>
        <dbReference type="ARBA" id="ARBA00001933"/>
    </source>
</evidence>
<keyword evidence="4 10" id="KW-0004">4Fe-4S</keyword>
<feature type="binding site" evidence="10">
    <location>
        <position position="135"/>
    </location>
    <ligand>
        <name>[4Fe-4S] cluster</name>
        <dbReference type="ChEBI" id="CHEBI:49883"/>
        <note>4Fe-4S-S-AdoMet</note>
    </ligand>
</feature>
<dbReference type="NCBIfam" id="TIGR00238">
    <property type="entry name" value="KamA family radical SAM protein"/>
    <property type="match status" value="1"/>
</dbReference>
<dbReference type="SMART" id="SM00729">
    <property type="entry name" value="Elp3"/>
    <property type="match status" value="1"/>
</dbReference>
<dbReference type="PIRSF" id="PIRSF004911">
    <property type="entry name" value="DUF160"/>
    <property type="match status" value="1"/>
</dbReference>
<dbReference type="GO" id="GO:0046872">
    <property type="term" value="F:metal ion binding"/>
    <property type="evidence" value="ECO:0007669"/>
    <property type="project" value="UniProtKB-KW"/>
</dbReference>
<comment type="similarity">
    <text evidence="3">Belongs to the radical SAM superfamily. KamA family.</text>
</comment>
<keyword evidence="8" id="KW-0408">Iron</keyword>
<dbReference type="Proteomes" id="UP000599024">
    <property type="component" value="Unassembled WGS sequence"/>
</dbReference>
<dbReference type="CDD" id="cd01335">
    <property type="entry name" value="Radical_SAM"/>
    <property type="match status" value="1"/>
</dbReference>
<evidence type="ECO:0000256" key="2">
    <source>
        <dbReference type="ARBA" id="ARBA00001966"/>
    </source>
</evidence>
<dbReference type="AlphaFoldDB" id="A0A8J6TBS3"/>
<evidence type="ECO:0000256" key="10">
    <source>
        <dbReference type="PIRSR" id="PIRSR004911-1"/>
    </source>
</evidence>
<reference evidence="12 13" key="1">
    <citation type="submission" date="2020-08" db="EMBL/GenBank/DDBJ databases">
        <title>Bridging the membrane lipid divide: bacteria of the FCB group superphylum have the potential to synthesize archaeal ether lipids.</title>
        <authorList>
            <person name="Villanueva L."/>
            <person name="Von Meijenfeldt F.A.B."/>
            <person name="Westbye A.B."/>
            <person name="Yadav S."/>
            <person name="Hopmans E.C."/>
            <person name="Dutilh B.E."/>
            <person name="Sinninghe Damste J.S."/>
        </authorList>
    </citation>
    <scope>NUCLEOTIDE SEQUENCE [LARGE SCALE GENOMIC DNA]</scope>
    <source>
        <strain evidence="12">NIOZ-UU81</strain>
    </source>
</reference>
<evidence type="ECO:0000256" key="5">
    <source>
        <dbReference type="ARBA" id="ARBA00022691"/>
    </source>
</evidence>
<dbReference type="GO" id="GO:0003824">
    <property type="term" value="F:catalytic activity"/>
    <property type="evidence" value="ECO:0007669"/>
    <property type="project" value="InterPro"/>
</dbReference>
<organism evidence="12 13">
    <name type="scientific">Candidatus Desulfatifera sulfidica</name>
    <dbReference type="NCBI Taxonomy" id="2841691"/>
    <lineage>
        <taxon>Bacteria</taxon>
        <taxon>Pseudomonadati</taxon>
        <taxon>Thermodesulfobacteriota</taxon>
        <taxon>Desulfobulbia</taxon>
        <taxon>Desulfobulbales</taxon>
        <taxon>Desulfobulbaceae</taxon>
        <taxon>Candidatus Desulfatifera</taxon>
    </lineage>
</organism>
<feature type="domain" description="Radical SAM core" evidence="11">
    <location>
        <begin position="117"/>
        <end position="343"/>
    </location>
</feature>
<evidence type="ECO:0000256" key="6">
    <source>
        <dbReference type="ARBA" id="ARBA00022723"/>
    </source>
</evidence>
<evidence type="ECO:0000256" key="9">
    <source>
        <dbReference type="ARBA" id="ARBA00023014"/>
    </source>
</evidence>
<dbReference type="PANTHER" id="PTHR30538:SF0">
    <property type="entry name" value="L-LYSINE 2,3-AMINOMUTASE AQ_1632-RELATED"/>
    <property type="match status" value="1"/>
</dbReference>
<sequence length="394" mass="45292">MGRLSINEPFEKLDSIDFQKLDWKVELSNNLNSLDKLSQYFPLSEEERLSMQDVLDRHPMNIPRYYLSLINADDPNDPVRKLAIPSVEELVVVGQMGETTGDPYGDDKHNKGNGILHKYPYSALVVATEYCSMYCRHCFRKRLVGLPGDKTVDNFQNAAKYIARHKEITNVIISGGDPMMLPTKVIAKMLEALKNIDHVNYVRIGTRTPVVYPLRYFDDELIEVLRDFNRHKTLYVPTHFNHANEITDISREAVRRIRSAGITVNNQTVFLKGVNDTVADLEDLMNGLVRIGVNPYYLYQCMPVARVRHHFQVPLKRGVDIVSEAKRRLDGYAKRFKFIMGHDIGKIEICGRKDDILVMSQIHSRPEHPEEASRILMGRLTENAGWLEDLDLMH</sequence>